<evidence type="ECO:0000256" key="1">
    <source>
        <dbReference type="SAM" id="MobiDB-lite"/>
    </source>
</evidence>
<protein>
    <submittedName>
        <fullName evidence="2">Uncharacterized protein</fullName>
    </submittedName>
</protein>
<dbReference type="AlphaFoldDB" id="A0AAJ0B9A6"/>
<gene>
    <name evidence="2" type="ORF">QBC47DRAFT_390871</name>
</gene>
<dbReference type="EMBL" id="MU839841">
    <property type="protein sequence ID" value="KAK1751731.1"/>
    <property type="molecule type" value="Genomic_DNA"/>
</dbReference>
<sequence length="428" mass="47324">MMSAEAIDFSDIKEWIAEQESLPQPTLTEIQRKNILELKASIAYRIAEPEFDGQDYVSMLNVYGAAHRGRFVECHYDELASPKYQNKWHCVCYLRPPISQRGPSDMLSFPREGAGFVPVDAKGTLGMPPFSKKKEAKQYAAKCAVEWLLSKGEKVTVPKTSRNQHQQIQQSATPTPMDVGQQPATATPINVAGSLPGTTTMTPQSSTTNTPAPPHLSRLFSQSAYEDVGDGDIAKKVRELCQELGLVEPKYKLVPNADGDSFGGLLYYDAWAEFQIDAPKFETDPAARVTKVYTTRGAKEAIATKVYQLLTAMRDERERAWQAMAKNLADQEDADRKEAAQLEAERKEQEQPKAEQEQAQQEQAQQQEAERKEPAAEVNEGRRESVDSVGGEDATETIIQGIIEGIIAEVLEPLTSDGGGEEADNHSC</sequence>
<dbReference type="Proteomes" id="UP001239445">
    <property type="component" value="Unassembled WGS sequence"/>
</dbReference>
<evidence type="ECO:0000313" key="2">
    <source>
        <dbReference type="EMBL" id="KAK1751731.1"/>
    </source>
</evidence>
<name>A0AAJ0B9A6_9PEZI</name>
<reference evidence="2" key="1">
    <citation type="submission" date="2023-06" db="EMBL/GenBank/DDBJ databases">
        <title>Genome-scale phylogeny and comparative genomics of the fungal order Sordariales.</title>
        <authorList>
            <consortium name="Lawrence Berkeley National Laboratory"/>
            <person name="Hensen N."/>
            <person name="Bonometti L."/>
            <person name="Westerberg I."/>
            <person name="Brannstrom I.O."/>
            <person name="Guillou S."/>
            <person name="Cros-Aarteil S."/>
            <person name="Calhoun S."/>
            <person name="Haridas S."/>
            <person name="Kuo A."/>
            <person name="Mondo S."/>
            <person name="Pangilinan J."/>
            <person name="Riley R."/>
            <person name="Labutti K."/>
            <person name="Andreopoulos B."/>
            <person name="Lipzen A."/>
            <person name="Chen C."/>
            <person name="Yanf M."/>
            <person name="Daum C."/>
            <person name="Ng V."/>
            <person name="Clum A."/>
            <person name="Steindorff A."/>
            <person name="Ohm R."/>
            <person name="Martin F."/>
            <person name="Silar P."/>
            <person name="Natvig D."/>
            <person name="Lalanne C."/>
            <person name="Gautier V."/>
            <person name="Ament-Velasquez S.L."/>
            <person name="Kruys A."/>
            <person name="Hutchinson M.I."/>
            <person name="Powell A.J."/>
            <person name="Barry K."/>
            <person name="Miller A.N."/>
            <person name="Grigoriev I.V."/>
            <person name="Debuchy R."/>
            <person name="Gladieux P."/>
            <person name="Thoren M.H."/>
            <person name="Johannesson H."/>
        </authorList>
    </citation>
    <scope>NUCLEOTIDE SEQUENCE</scope>
    <source>
        <strain evidence="2">PSN4</strain>
    </source>
</reference>
<feature type="region of interest" description="Disordered" evidence="1">
    <location>
        <begin position="156"/>
        <end position="214"/>
    </location>
</feature>
<accession>A0AAJ0B9A6</accession>
<feature type="region of interest" description="Disordered" evidence="1">
    <location>
        <begin position="328"/>
        <end position="397"/>
    </location>
</feature>
<feature type="compositionally biased region" description="Polar residues" evidence="1">
    <location>
        <begin position="158"/>
        <end position="174"/>
    </location>
</feature>
<feature type="compositionally biased region" description="Basic and acidic residues" evidence="1">
    <location>
        <begin position="334"/>
        <end position="356"/>
    </location>
</feature>
<feature type="compositionally biased region" description="Basic and acidic residues" evidence="1">
    <location>
        <begin position="368"/>
        <end position="386"/>
    </location>
</feature>
<comment type="caution">
    <text evidence="2">The sequence shown here is derived from an EMBL/GenBank/DDBJ whole genome shotgun (WGS) entry which is preliminary data.</text>
</comment>
<organism evidence="2 3">
    <name type="scientific">Echria macrotheca</name>
    <dbReference type="NCBI Taxonomy" id="438768"/>
    <lineage>
        <taxon>Eukaryota</taxon>
        <taxon>Fungi</taxon>
        <taxon>Dikarya</taxon>
        <taxon>Ascomycota</taxon>
        <taxon>Pezizomycotina</taxon>
        <taxon>Sordariomycetes</taxon>
        <taxon>Sordariomycetidae</taxon>
        <taxon>Sordariales</taxon>
        <taxon>Schizotheciaceae</taxon>
        <taxon>Echria</taxon>
    </lineage>
</organism>
<evidence type="ECO:0000313" key="3">
    <source>
        <dbReference type="Proteomes" id="UP001239445"/>
    </source>
</evidence>
<keyword evidence="3" id="KW-1185">Reference proteome</keyword>
<feature type="compositionally biased region" description="Low complexity" evidence="1">
    <location>
        <begin position="198"/>
        <end position="210"/>
    </location>
</feature>
<feature type="compositionally biased region" description="Low complexity" evidence="1">
    <location>
        <begin position="357"/>
        <end position="367"/>
    </location>
</feature>
<proteinExistence type="predicted"/>